<evidence type="ECO:0000256" key="8">
    <source>
        <dbReference type="ARBA" id="ARBA00022777"/>
    </source>
</evidence>
<reference evidence="20" key="1">
    <citation type="journal article" date="2014" name="Int. J. Syst. Evol. Microbiol.">
        <title>Complete genome sequence of Corynebacterium casei LMG S-19264T (=DSM 44701T), isolated from a smear-ripened cheese.</title>
        <authorList>
            <consortium name="US DOE Joint Genome Institute (JGI-PGF)"/>
            <person name="Walter F."/>
            <person name="Albersmeier A."/>
            <person name="Kalinowski J."/>
            <person name="Ruckert C."/>
        </authorList>
    </citation>
    <scope>NUCLEOTIDE SEQUENCE</scope>
    <source>
        <strain evidence="20">CGMCC 1.15958</strain>
    </source>
</reference>
<keyword evidence="13" id="KW-0594">Phospholipid biosynthesis</keyword>
<evidence type="ECO:0000256" key="7">
    <source>
        <dbReference type="ARBA" id="ARBA00022741"/>
    </source>
</evidence>
<comment type="subcellular location">
    <subcellularLocation>
        <location evidence="1">Cell membrane</location>
        <topology evidence="1">Multi-pass membrane protein</topology>
    </subcellularLocation>
</comment>
<feature type="binding site" evidence="18">
    <location>
        <position position="3"/>
    </location>
    <ligand>
        <name>a divalent metal cation</name>
        <dbReference type="ChEBI" id="CHEBI:60240"/>
    </ligand>
</feature>
<feature type="binding site" evidence="18">
    <location>
        <position position="51"/>
    </location>
    <ligand>
        <name>a divalent metal cation</name>
        <dbReference type="ChEBI" id="CHEBI:60240"/>
    </ligand>
</feature>
<dbReference type="PANTHER" id="PTHR34299:SF1">
    <property type="entry name" value="DIACYLGLYCEROL KINASE"/>
    <property type="match status" value="1"/>
</dbReference>
<feature type="binding site" evidence="17">
    <location>
        <begin position="69"/>
        <end position="70"/>
    </location>
    <ligand>
        <name>ATP</name>
        <dbReference type="ChEBI" id="CHEBI:30616"/>
    </ligand>
</feature>
<keyword evidence="8" id="KW-0418">Kinase</keyword>
<comment type="similarity">
    <text evidence="2">Belongs to the bacterial diacylglycerol kinase family.</text>
</comment>
<dbReference type="GO" id="GO:0005886">
    <property type="term" value="C:plasma membrane"/>
    <property type="evidence" value="ECO:0007669"/>
    <property type="project" value="UniProtKB-SubCell"/>
</dbReference>
<evidence type="ECO:0000313" key="21">
    <source>
        <dbReference type="Proteomes" id="UP000609064"/>
    </source>
</evidence>
<dbReference type="EMBL" id="BMKK01000001">
    <property type="protein sequence ID" value="GGD43141.1"/>
    <property type="molecule type" value="Genomic_DNA"/>
</dbReference>
<proteinExistence type="inferred from homology"/>
<keyword evidence="4" id="KW-0444">Lipid biosynthesis</keyword>
<dbReference type="CDD" id="cd14265">
    <property type="entry name" value="UDPK_IM_like"/>
    <property type="match status" value="1"/>
</dbReference>
<evidence type="ECO:0000256" key="18">
    <source>
        <dbReference type="PIRSR" id="PIRSR600829-4"/>
    </source>
</evidence>
<protein>
    <recommendedName>
        <fullName evidence="22">Diacylglycerol kinase family protein</fullName>
    </recommendedName>
</protein>
<feature type="binding site" evidence="17">
    <location>
        <position position="51"/>
    </location>
    <ligand>
        <name>ATP</name>
        <dbReference type="ChEBI" id="CHEBI:30616"/>
    </ligand>
</feature>
<evidence type="ECO:0000313" key="20">
    <source>
        <dbReference type="EMBL" id="GGD43141.1"/>
    </source>
</evidence>
<keyword evidence="18" id="KW-0479">Metal-binding</keyword>
<feature type="binding site" evidence="17">
    <location>
        <position position="3"/>
    </location>
    <ligand>
        <name>ATP</name>
        <dbReference type="ChEBI" id="CHEBI:30616"/>
    </ligand>
</feature>
<evidence type="ECO:0000256" key="16">
    <source>
        <dbReference type="PIRSR" id="PIRSR600829-2"/>
    </source>
</evidence>
<dbReference type="GO" id="GO:0016301">
    <property type="term" value="F:kinase activity"/>
    <property type="evidence" value="ECO:0007669"/>
    <property type="project" value="UniProtKB-KW"/>
</dbReference>
<evidence type="ECO:0000256" key="19">
    <source>
        <dbReference type="SAM" id="Phobius"/>
    </source>
</evidence>
<evidence type="ECO:0000256" key="12">
    <source>
        <dbReference type="ARBA" id="ARBA00023136"/>
    </source>
</evidence>
<evidence type="ECO:0000256" key="14">
    <source>
        <dbReference type="ARBA" id="ARBA00023264"/>
    </source>
</evidence>
<evidence type="ECO:0008006" key="22">
    <source>
        <dbReference type="Google" id="ProtNLM"/>
    </source>
</evidence>
<dbReference type="InterPro" id="IPR033717">
    <property type="entry name" value="UDPK"/>
</dbReference>
<evidence type="ECO:0000256" key="17">
    <source>
        <dbReference type="PIRSR" id="PIRSR600829-3"/>
    </source>
</evidence>
<evidence type="ECO:0000256" key="11">
    <source>
        <dbReference type="ARBA" id="ARBA00023098"/>
    </source>
</evidence>
<evidence type="ECO:0000256" key="2">
    <source>
        <dbReference type="ARBA" id="ARBA00005967"/>
    </source>
</evidence>
<keyword evidence="6 19" id="KW-0812">Transmembrane</keyword>
<feature type="binding site" evidence="16">
    <location>
        <position position="44"/>
    </location>
    <ligand>
        <name>substrate</name>
    </ligand>
</feature>
<dbReference type="AlphaFoldDB" id="A0A916YFS0"/>
<dbReference type="Proteomes" id="UP000609064">
    <property type="component" value="Unassembled WGS sequence"/>
</dbReference>
<sequence length="99" mass="10904">MEENNARFHVFVGVIALLAGFYLKLSAIEWTIIITQIGLVLVVETLNTAIEKLCDFVSPDYHQLIGKVKDLAAAAVLIMSIVAVIVGIIIFLPKLFIHL</sequence>
<evidence type="ECO:0000256" key="6">
    <source>
        <dbReference type="ARBA" id="ARBA00022692"/>
    </source>
</evidence>
<dbReference type="InterPro" id="IPR000829">
    <property type="entry name" value="DAGK"/>
</dbReference>
<evidence type="ECO:0000256" key="9">
    <source>
        <dbReference type="ARBA" id="ARBA00022840"/>
    </source>
</evidence>
<keyword evidence="7 17" id="KW-0547">Nucleotide-binding</keyword>
<dbReference type="Pfam" id="PF01219">
    <property type="entry name" value="DAGK_prokar"/>
    <property type="match status" value="1"/>
</dbReference>
<reference evidence="20" key="2">
    <citation type="submission" date="2020-09" db="EMBL/GenBank/DDBJ databases">
        <authorList>
            <person name="Sun Q."/>
            <person name="Zhou Y."/>
        </authorList>
    </citation>
    <scope>NUCLEOTIDE SEQUENCE</scope>
    <source>
        <strain evidence="20">CGMCC 1.15958</strain>
    </source>
</reference>
<feature type="active site" description="Proton acceptor" evidence="15">
    <location>
        <position position="44"/>
    </location>
</feature>
<evidence type="ECO:0000256" key="10">
    <source>
        <dbReference type="ARBA" id="ARBA00022989"/>
    </source>
</evidence>
<evidence type="ECO:0000256" key="1">
    <source>
        <dbReference type="ARBA" id="ARBA00004651"/>
    </source>
</evidence>
<evidence type="ECO:0000256" key="5">
    <source>
        <dbReference type="ARBA" id="ARBA00022679"/>
    </source>
</evidence>
<dbReference type="GO" id="GO:0008654">
    <property type="term" value="P:phospholipid biosynthetic process"/>
    <property type="evidence" value="ECO:0007669"/>
    <property type="project" value="UniProtKB-KW"/>
</dbReference>
<dbReference type="GO" id="GO:0046872">
    <property type="term" value="F:metal ion binding"/>
    <property type="evidence" value="ECO:0007669"/>
    <property type="project" value="UniProtKB-KW"/>
</dbReference>
<evidence type="ECO:0000256" key="4">
    <source>
        <dbReference type="ARBA" id="ARBA00022516"/>
    </source>
</evidence>
<dbReference type="PANTHER" id="PTHR34299">
    <property type="entry name" value="DIACYLGLYCEROL KINASE"/>
    <property type="match status" value="1"/>
</dbReference>
<evidence type="ECO:0000256" key="3">
    <source>
        <dbReference type="ARBA" id="ARBA00022475"/>
    </source>
</evidence>
<keyword evidence="5" id="KW-0808">Transferase</keyword>
<keyword evidence="21" id="KW-1185">Reference proteome</keyword>
<gene>
    <name evidence="20" type="ORF">GCM10011514_03840</name>
</gene>
<name>A0A916YFS0_9BACT</name>
<comment type="caution">
    <text evidence="20">The sequence shown here is derived from an EMBL/GenBank/DDBJ whole genome shotgun (WGS) entry which is preliminary data.</text>
</comment>
<organism evidence="20 21">
    <name type="scientific">Emticicia aquatilis</name>
    <dbReference type="NCBI Taxonomy" id="1537369"/>
    <lineage>
        <taxon>Bacteria</taxon>
        <taxon>Pseudomonadati</taxon>
        <taxon>Bacteroidota</taxon>
        <taxon>Cytophagia</taxon>
        <taxon>Cytophagales</taxon>
        <taxon>Leadbetterellaceae</taxon>
        <taxon>Emticicia</taxon>
    </lineage>
</organism>
<feature type="transmembrane region" description="Helical" evidence="19">
    <location>
        <begin position="70"/>
        <end position="92"/>
    </location>
</feature>
<keyword evidence="11" id="KW-0443">Lipid metabolism</keyword>
<keyword evidence="18" id="KW-0460">Magnesium</keyword>
<keyword evidence="12 19" id="KW-0472">Membrane</keyword>
<comment type="cofactor">
    <cofactor evidence="18">
        <name>Mg(2+)</name>
        <dbReference type="ChEBI" id="CHEBI:18420"/>
    </cofactor>
    <text evidence="18">Mn(2+), Zn(2+), Cd(2+) and Co(2+) support activity to lesser extents.</text>
</comment>
<feature type="transmembrane region" description="Helical" evidence="19">
    <location>
        <begin position="6"/>
        <end position="23"/>
    </location>
</feature>
<evidence type="ECO:0000256" key="13">
    <source>
        <dbReference type="ARBA" id="ARBA00023209"/>
    </source>
</evidence>
<dbReference type="GO" id="GO:0005524">
    <property type="term" value="F:ATP binding"/>
    <property type="evidence" value="ECO:0007669"/>
    <property type="project" value="UniProtKB-KW"/>
</dbReference>
<dbReference type="Gene3D" id="1.10.287.3610">
    <property type="match status" value="1"/>
</dbReference>
<evidence type="ECO:0000256" key="15">
    <source>
        <dbReference type="PIRSR" id="PIRSR600829-1"/>
    </source>
</evidence>
<keyword evidence="10 19" id="KW-1133">Transmembrane helix</keyword>
<keyword evidence="14" id="KW-1208">Phospholipid metabolism</keyword>
<dbReference type="InterPro" id="IPR036945">
    <property type="entry name" value="DAGK_sf"/>
</dbReference>
<accession>A0A916YFS0</accession>
<keyword evidence="3" id="KW-1003">Cell membrane</keyword>
<keyword evidence="9 17" id="KW-0067">ATP-binding</keyword>